<dbReference type="InterPro" id="IPR001172">
    <property type="entry name" value="FliN_T3SS_HrcQb"/>
</dbReference>
<keyword evidence="7" id="KW-0472">Membrane</keyword>
<dbReference type="InterPro" id="IPR036429">
    <property type="entry name" value="SpoA-like_sf"/>
</dbReference>
<name>A0ABQ5QII1_9BACT</name>
<dbReference type="PANTHER" id="PTHR43484:SF1">
    <property type="entry name" value="FLAGELLAR MOTOR SWITCH PROTEIN FLIN"/>
    <property type="match status" value="1"/>
</dbReference>
<evidence type="ECO:0000256" key="1">
    <source>
        <dbReference type="ARBA" id="ARBA00004413"/>
    </source>
</evidence>
<dbReference type="SUPFAM" id="SSF103039">
    <property type="entry name" value="CheC-like"/>
    <property type="match status" value="1"/>
</dbReference>
<dbReference type="InterPro" id="IPR012826">
    <property type="entry name" value="FliN"/>
</dbReference>
<evidence type="ECO:0000256" key="6">
    <source>
        <dbReference type="ARBA" id="ARBA00022779"/>
    </source>
</evidence>
<protein>
    <recommendedName>
        <fullName evidence="3">Flagellar motor switch protein FliN</fullName>
    </recommendedName>
</protein>
<evidence type="ECO:0000313" key="11">
    <source>
        <dbReference type="Proteomes" id="UP001165069"/>
    </source>
</evidence>
<dbReference type="RefSeq" id="WP_285575472.1">
    <property type="nucleotide sequence ID" value="NZ_BSDE01000004.1"/>
</dbReference>
<comment type="subcellular location">
    <subcellularLocation>
        <location evidence="1">Cell membrane</location>
        <topology evidence="1">Peripheral membrane protein</topology>
        <orientation evidence="1">Cytoplasmic side</orientation>
    </subcellularLocation>
</comment>
<keyword evidence="4" id="KW-1003">Cell membrane</keyword>
<reference evidence="10 11" key="1">
    <citation type="journal article" date="2023" name="Antonie Van Leeuwenhoek">
        <title>Mesoterricola silvestris gen. nov., sp. nov., Mesoterricola sediminis sp. nov., Geothrix oryzae sp. nov., Geothrix edaphica sp. nov., Geothrix rubra sp. nov., and Geothrix limicola sp. nov., six novel members of Acidobacteriota isolated from soils.</title>
        <authorList>
            <person name="Itoh H."/>
            <person name="Sugisawa Y."/>
            <person name="Mise K."/>
            <person name="Xu Z."/>
            <person name="Kuniyasu M."/>
            <person name="Ushijima N."/>
            <person name="Kawano K."/>
            <person name="Kobayashi E."/>
            <person name="Shiratori Y."/>
            <person name="Masuda Y."/>
            <person name="Senoo K."/>
        </authorList>
    </citation>
    <scope>NUCLEOTIDE SEQUENCE [LARGE SCALE GENOMIC DNA]</scope>
    <source>
        <strain evidence="10 11">Red804</strain>
    </source>
</reference>
<keyword evidence="10" id="KW-0966">Cell projection</keyword>
<keyword evidence="10" id="KW-0282">Flagellum</keyword>
<dbReference type="InterPro" id="IPR051469">
    <property type="entry name" value="FliN/MopA/SpaO"/>
</dbReference>
<keyword evidence="10" id="KW-0969">Cilium</keyword>
<dbReference type="NCBIfam" id="TIGR02480">
    <property type="entry name" value="fliN"/>
    <property type="match status" value="1"/>
</dbReference>
<sequence>MDAQETEFFQKVGNAFAESMASVFSMLTGREFQMKSEAGAMLETPAIAKLQEGTGILVKANYQKGLNGTLFFTLPLKEGTMLVDLMLGGDGAPAEELVGDSKDALAETFNQVMGSANQTLSDLAGETFAIANVEILAMAPEAGAFAEQLGQGGFQDVALPTSQDSLSTTVHLLFPDLLLQQLKRKLGLGEPVPPPAPEPSPASVAATLAAPVRQQAPVASGPPPDAGNLDLLLDIQLPVVVRMGQTEMQMGELLKLTPGAILELNRSADAPVELLVNGKLIAKGEVVVVDGNFAFRITEIDTRAARIRSLA</sequence>
<dbReference type="PRINTS" id="PR00956">
    <property type="entry name" value="FLGMOTORFLIN"/>
</dbReference>
<evidence type="ECO:0000256" key="5">
    <source>
        <dbReference type="ARBA" id="ARBA00022500"/>
    </source>
</evidence>
<dbReference type="Proteomes" id="UP001165069">
    <property type="component" value="Unassembled WGS sequence"/>
</dbReference>
<evidence type="ECO:0000256" key="8">
    <source>
        <dbReference type="ARBA" id="ARBA00025044"/>
    </source>
</evidence>
<dbReference type="EMBL" id="BSDE01000004">
    <property type="protein sequence ID" value="GLH73844.1"/>
    <property type="molecule type" value="Genomic_DNA"/>
</dbReference>
<evidence type="ECO:0000259" key="9">
    <source>
        <dbReference type="Pfam" id="PF01052"/>
    </source>
</evidence>
<evidence type="ECO:0000256" key="2">
    <source>
        <dbReference type="ARBA" id="ARBA00009226"/>
    </source>
</evidence>
<dbReference type="PANTHER" id="PTHR43484">
    <property type="match status" value="1"/>
</dbReference>
<gene>
    <name evidence="10" type="ORF">GETHLI_23460</name>
</gene>
<dbReference type="Gene3D" id="2.30.330.10">
    <property type="entry name" value="SpoA-like"/>
    <property type="match status" value="1"/>
</dbReference>
<keyword evidence="6" id="KW-0283">Flagellar rotation</keyword>
<dbReference type="SUPFAM" id="SSF101801">
    <property type="entry name" value="Surface presentation of antigens (SPOA)"/>
    <property type="match status" value="1"/>
</dbReference>
<organism evidence="10 11">
    <name type="scientific">Geothrix limicola</name>
    <dbReference type="NCBI Taxonomy" id="2927978"/>
    <lineage>
        <taxon>Bacteria</taxon>
        <taxon>Pseudomonadati</taxon>
        <taxon>Acidobacteriota</taxon>
        <taxon>Holophagae</taxon>
        <taxon>Holophagales</taxon>
        <taxon>Holophagaceae</taxon>
        <taxon>Geothrix</taxon>
    </lineage>
</organism>
<dbReference type="Pfam" id="PF01052">
    <property type="entry name" value="FliMN_C"/>
    <property type="match status" value="1"/>
</dbReference>
<dbReference type="InterPro" id="IPR001543">
    <property type="entry name" value="FliN-like_C"/>
</dbReference>
<evidence type="ECO:0000256" key="7">
    <source>
        <dbReference type="ARBA" id="ARBA00023136"/>
    </source>
</evidence>
<keyword evidence="5" id="KW-0145">Chemotaxis</keyword>
<evidence type="ECO:0000256" key="4">
    <source>
        <dbReference type="ARBA" id="ARBA00022475"/>
    </source>
</evidence>
<feature type="domain" description="Flagellar motor switch protein FliN-like C-terminal" evidence="9">
    <location>
        <begin position="231"/>
        <end position="300"/>
    </location>
</feature>
<evidence type="ECO:0000313" key="10">
    <source>
        <dbReference type="EMBL" id="GLH73844.1"/>
    </source>
</evidence>
<proteinExistence type="inferred from homology"/>
<comment type="similarity">
    <text evidence="2">Belongs to the FliN/MopA/SpaO family.</text>
</comment>
<accession>A0ABQ5QII1</accession>
<keyword evidence="11" id="KW-1185">Reference proteome</keyword>
<evidence type="ECO:0000256" key="3">
    <source>
        <dbReference type="ARBA" id="ARBA00021897"/>
    </source>
</evidence>
<dbReference type="InterPro" id="IPR028976">
    <property type="entry name" value="CheC-like_sf"/>
</dbReference>
<dbReference type="Gene3D" id="3.40.1550.10">
    <property type="entry name" value="CheC-like"/>
    <property type="match status" value="1"/>
</dbReference>
<comment type="function">
    <text evidence="8">FliM is one of three proteins (FliG, FliN, FliM) that forms the rotor-mounted switch complex (C ring), located at the base of the basal body. This complex interacts with the CheY and CheZ chemotaxis proteins, in addition to contacting components of the motor that determine the direction of flagellar rotation.</text>
</comment>
<comment type="caution">
    <text evidence="10">The sequence shown here is derived from an EMBL/GenBank/DDBJ whole genome shotgun (WGS) entry which is preliminary data.</text>
</comment>